<sequence length="300" mass="33725">MSKRSGSVSLMAVMIFSVLALLSLYLFSRIETQSLTTKAMGDSAQSGYYAESLTYLAWRNLNEEKLTSILVASTQELPRPSYGEVTAQSVELERIEEEGKYSTFTLSTRVKYKGISSMAQLNGELVDPVFFVENGHLDFRDDGFHKIVSPWIESLEKDLSYKIGRNDDIWSAQNGDYIEYSNRRYRLIREDKEIGSFTSSFPVRGSIRGTLLLKSPVALKGLVLVGEDAVIKGDLQIKGVCILKPGCRIEGRLLCDGIVLGDKPEGVSVAFNPRQVESILREFPKFIKVHDLHMKKTYEQ</sequence>
<dbReference type="AlphaFoldDB" id="A0A6V6XZ88"/>
<protein>
    <submittedName>
        <fullName evidence="2">Uncharacterized protein</fullName>
    </submittedName>
</protein>
<dbReference type="RefSeq" id="WP_180498546.1">
    <property type="nucleotide sequence ID" value="NZ_CAIJCS010000014.1"/>
</dbReference>
<dbReference type="EMBL" id="CAIJCS010000014">
    <property type="protein sequence ID" value="CAC9924738.1"/>
    <property type="molecule type" value="Genomic_DNA"/>
</dbReference>
<evidence type="ECO:0000313" key="2">
    <source>
        <dbReference type="EMBL" id="CAC9924738.1"/>
    </source>
</evidence>
<reference evidence="2 3" key="1">
    <citation type="submission" date="2020-06" db="EMBL/GenBank/DDBJ databases">
        <authorList>
            <person name="Criscuolo A."/>
        </authorList>
    </citation>
    <scope>NUCLEOTIDE SEQUENCE [LARGE SCALE GENOMIC DNA]</scope>
    <source>
        <strain evidence="2">1804121828</strain>
    </source>
</reference>
<feature type="transmembrane region" description="Helical" evidence="1">
    <location>
        <begin position="7"/>
        <end position="27"/>
    </location>
</feature>
<organism evidence="2 3">
    <name type="scientific">Aedoeadaptatus nemausensis</name>
    <dbReference type="NCBI Taxonomy" id="2582829"/>
    <lineage>
        <taxon>Bacteria</taxon>
        <taxon>Bacillati</taxon>
        <taxon>Bacillota</taxon>
        <taxon>Tissierellia</taxon>
        <taxon>Tissierellales</taxon>
        <taxon>Peptoniphilaceae</taxon>
        <taxon>Aedoeadaptatus</taxon>
    </lineage>
</organism>
<name>A0A6V6XZ88_9FIRM</name>
<evidence type="ECO:0000256" key="1">
    <source>
        <dbReference type="SAM" id="Phobius"/>
    </source>
</evidence>
<evidence type="ECO:0000313" key="3">
    <source>
        <dbReference type="Proteomes" id="UP000586454"/>
    </source>
</evidence>
<proteinExistence type="predicted"/>
<keyword evidence="3" id="KW-1185">Reference proteome</keyword>
<dbReference type="Proteomes" id="UP000586454">
    <property type="component" value="Unassembled WGS sequence"/>
</dbReference>
<accession>A0A6V6XZ88</accession>
<comment type="caution">
    <text evidence="2">The sequence shown here is derived from an EMBL/GenBank/DDBJ whole genome shotgun (WGS) entry which is preliminary data.</text>
</comment>
<keyword evidence="1" id="KW-0472">Membrane</keyword>
<keyword evidence="1" id="KW-0812">Transmembrane</keyword>
<keyword evidence="1" id="KW-1133">Transmembrane helix</keyword>
<gene>
    <name evidence="2" type="ORF">PEPNEM18_00311</name>
</gene>